<comment type="caution">
    <text evidence="2">The sequence shown here is derived from an EMBL/GenBank/DDBJ whole genome shotgun (WGS) entry which is preliminary data.</text>
</comment>
<organism evidence="2 3">
    <name type="scientific">Caerostris darwini</name>
    <dbReference type="NCBI Taxonomy" id="1538125"/>
    <lineage>
        <taxon>Eukaryota</taxon>
        <taxon>Metazoa</taxon>
        <taxon>Ecdysozoa</taxon>
        <taxon>Arthropoda</taxon>
        <taxon>Chelicerata</taxon>
        <taxon>Arachnida</taxon>
        <taxon>Araneae</taxon>
        <taxon>Araneomorphae</taxon>
        <taxon>Entelegynae</taxon>
        <taxon>Araneoidea</taxon>
        <taxon>Araneidae</taxon>
        <taxon>Caerostris</taxon>
    </lineage>
</organism>
<dbReference type="EMBL" id="BPLQ01013135">
    <property type="protein sequence ID" value="GIY70141.1"/>
    <property type="molecule type" value="Genomic_DNA"/>
</dbReference>
<gene>
    <name evidence="2" type="ORF">CDAR_489721</name>
</gene>
<keyword evidence="3" id="KW-1185">Reference proteome</keyword>
<reference evidence="2 3" key="1">
    <citation type="submission" date="2021-06" db="EMBL/GenBank/DDBJ databases">
        <title>Caerostris darwini draft genome.</title>
        <authorList>
            <person name="Kono N."/>
            <person name="Arakawa K."/>
        </authorList>
    </citation>
    <scope>NUCLEOTIDE SEQUENCE [LARGE SCALE GENOMIC DNA]</scope>
</reference>
<dbReference type="Proteomes" id="UP001054837">
    <property type="component" value="Unassembled WGS sequence"/>
</dbReference>
<dbReference type="AlphaFoldDB" id="A0AAV4VJU0"/>
<evidence type="ECO:0000313" key="3">
    <source>
        <dbReference type="Proteomes" id="UP001054837"/>
    </source>
</evidence>
<name>A0AAV4VJU0_9ARAC</name>
<evidence type="ECO:0000256" key="1">
    <source>
        <dbReference type="SAM" id="MobiDB-lite"/>
    </source>
</evidence>
<protein>
    <submittedName>
        <fullName evidence="2">Uncharacterized protein</fullName>
    </submittedName>
</protein>
<proteinExistence type="predicted"/>
<feature type="region of interest" description="Disordered" evidence="1">
    <location>
        <begin position="45"/>
        <end position="90"/>
    </location>
</feature>
<accession>A0AAV4VJU0</accession>
<feature type="compositionally biased region" description="Basic and acidic residues" evidence="1">
    <location>
        <begin position="81"/>
        <end position="90"/>
    </location>
</feature>
<evidence type="ECO:0000313" key="2">
    <source>
        <dbReference type="EMBL" id="GIY70141.1"/>
    </source>
</evidence>
<sequence>MTPSLPSKHSFGLSRGEQRVSDRRFLLSPNSDVLPPVTLSSLQLLKGNSPAPVGASEERGVQKKSLKRMHPSLPGESSSENEEHCSEGSN</sequence>
<feature type="compositionally biased region" description="Basic and acidic residues" evidence="1">
    <location>
        <begin position="16"/>
        <end position="25"/>
    </location>
</feature>
<feature type="region of interest" description="Disordered" evidence="1">
    <location>
        <begin position="1"/>
        <end position="33"/>
    </location>
</feature>